<name>W7TKR6_9STRA</name>
<proteinExistence type="predicted"/>
<evidence type="ECO:0000313" key="2">
    <source>
        <dbReference type="Proteomes" id="UP000019335"/>
    </source>
</evidence>
<protein>
    <submittedName>
        <fullName evidence="1">Uncharacterized protein</fullName>
    </submittedName>
</protein>
<dbReference type="EMBL" id="AZIL01002714">
    <property type="protein sequence ID" value="EWM20971.1"/>
    <property type="molecule type" value="Genomic_DNA"/>
</dbReference>
<accession>W7TKR6</accession>
<sequence>MKEASAVFAATTAIKMMQENLAKIRYPEDGVTIRWGGGCVPVGLQINHCGFSSIAYLKAVLNAEQQQDIALIQLCLETYLDPMPGRVLPLETVQALWNKDDRFGIFNTERNPETGERYGISLWLKNDPDVREEIMIHFRINMVQYNALQTYISKLYHSPLLEQYVLKTFLKALSPADADMSR</sequence>
<evidence type="ECO:0000313" key="1">
    <source>
        <dbReference type="EMBL" id="EWM20971.1"/>
    </source>
</evidence>
<dbReference type="Proteomes" id="UP000019335">
    <property type="component" value="Unassembled WGS sequence"/>
</dbReference>
<dbReference type="AlphaFoldDB" id="W7TKR6"/>
<gene>
    <name evidence="1" type="ORF">Naga_102070g1</name>
</gene>
<keyword evidence="2" id="KW-1185">Reference proteome</keyword>
<comment type="caution">
    <text evidence="1">The sequence shown here is derived from an EMBL/GenBank/DDBJ whole genome shotgun (WGS) entry which is preliminary data.</text>
</comment>
<organism evidence="1 2">
    <name type="scientific">Nannochloropsis gaditana</name>
    <dbReference type="NCBI Taxonomy" id="72520"/>
    <lineage>
        <taxon>Eukaryota</taxon>
        <taxon>Sar</taxon>
        <taxon>Stramenopiles</taxon>
        <taxon>Ochrophyta</taxon>
        <taxon>Eustigmatophyceae</taxon>
        <taxon>Eustigmatales</taxon>
        <taxon>Monodopsidaceae</taxon>
        <taxon>Nannochloropsis</taxon>
    </lineage>
</organism>
<reference evidence="1 2" key="1">
    <citation type="journal article" date="2014" name="Mol. Plant">
        <title>Chromosome Scale Genome Assembly and Transcriptome Profiling of Nannochloropsis gaditana in Nitrogen Depletion.</title>
        <authorList>
            <person name="Corteggiani Carpinelli E."/>
            <person name="Telatin A."/>
            <person name="Vitulo N."/>
            <person name="Forcato C."/>
            <person name="D'Angelo M."/>
            <person name="Schiavon R."/>
            <person name="Vezzi A."/>
            <person name="Giacometti G.M."/>
            <person name="Morosinotto T."/>
            <person name="Valle G."/>
        </authorList>
    </citation>
    <scope>NUCLEOTIDE SEQUENCE [LARGE SCALE GENOMIC DNA]</scope>
    <source>
        <strain evidence="1 2">B-31</strain>
    </source>
</reference>